<feature type="binding site" evidence="15">
    <location>
        <position position="760"/>
    </location>
    <ligand>
        <name>Mg(2+)</name>
        <dbReference type="ChEBI" id="CHEBI:18420"/>
    </ligand>
</feature>
<evidence type="ECO:0000256" key="5">
    <source>
        <dbReference type="ARBA" id="ARBA00020138"/>
    </source>
</evidence>
<proteinExistence type="inferred from homology"/>
<feature type="binding site" evidence="14">
    <location>
        <position position="757"/>
    </location>
    <ligand>
        <name>substrate</name>
    </ligand>
</feature>
<comment type="cofactor">
    <cofactor evidence="1 15">
        <name>Mg(2+)</name>
        <dbReference type="ChEBI" id="CHEBI:18420"/>
    </cofactor>
</comment>
<evidence type="ECO:0000256" key="6">
    <source>
        <dbReference type="ARBA" id="ARBA00022679"/>
    </source>
</evidence>
<evidence type="ECO:0000256" key="9">
    <source>
        <dbReference type="ARBA" id="ARBA00022777"/>
    </source>
</evidence>
<dbReference type="SUPFAM" id="SSF51621">
    <property type="entry name" value="Phosphoenolpyruvate/pyruvate domain"/>
    <property type="match status" value="1"/>
</dbReference>
<dbReference type="SUPFAM" id="SSF52009">
    <property type="entry name" value="Phosphohistidine domain"/>
    <property type="match status" value="1"/>
</dbReference>
<dbReference type="Gene3D" id="1.20.80.30">
    <property type="match status" value="1"/>
</dbReference>
<dbReference type="Pfam" id="PF01326">
    <property type="entry name" value="PPDK_N"/>
    <property type="match status" value="3"/>
</dbReference>
<feature type="domain" description="PEP-utilising enzyme C-terminal" evidence="18">
    <location>
        <begin position="512"/>
        <end position="861"/>
    </location>
</feature>
<dbReference type="InterPro" id="IPR008279">
    <property type="entry name" value="PEP-util_enz_mobile_dom"/>
</dbReference>
<evidence type="ECO:0000256" key="13">
    <source>
        <dbReference type="PIRSR" id="PIRSR000853-1"/>
    </source>
</evidence>
<name>A0A545U492_9GAMM</name>
<dbReference type="NCBIfam" id="NF004531">
    <property type="entry name" value="PRK05878.1"/>
    <property type="match status" value="1"/>
</dbReference>
<dbReference type="InterPro" id="IPR013815">
    <property type="entry name" value="ATP_grasp_subdomain_1"/>
</dbReference>
<dbReference type="PANTHER" id="PTHR22931:SF9">
    <property type="entry name" value="PYRUVATE, PHOSPHATE DIKINASE 1, CHLOROPLASTIC"/>
    <property type="match status" value="1"/>
</dbReference>
<sequence>MAKRVYLFDQGSKDDRDLLGGKGANLCEMTKLGLPVPFGFVITTSTCREFFEAGNRLPILLEQEYRIALDLVEKKMGARFGDPENPLLFSVRSGAPVSMPGMMNTILNLGLTDEITAGLAKKTGNPRFAYDSYRRFIQMFADVVLGIEGDKFEQEISRYKQQHNKKLDTDMEAEDWQHIIKIFKELADFPQDPFIQLRMAIEAVFLSWHTPRAVVYREMNNIPDTLGTAVNVQAMVFGNFGDDSGSGVAFTRNPSTGEHEFFGEFLFNAAGEDVVAGIRTPEPIEALRERLPEVYDELHRTQVLLEQHYRDMQDIEFTVQERKFYMLQTRSGKRTGRAAIKIAVAMVNEGVISEKEALLRVSPEHVEAFMHPMIDPTAKSDIVASGLPASPGGATGVVVFSADEAVEVAAKGNKVILVRRETTPEDIHGMKVAEGILTQHGGMTSHAAVVARGMGVCAITGCSSLHIDYQKGEAVAAGGVTLRRGDVITLDGAAGEVMLGEIPKIEASSGEDFQILLSWADKHRRLKVRANAETPEEARKARELGAEGIGLCRTEHMFFEAERIDHMRAMILSESQEERTHYLDKLIKYQHEDMLELFKIMDGLPVTIRLLDPPLHEFLPNSTEEMRALAERIGKSFEKIREASENLSEVNPMLGFRGCRLSVVYPEITDMQVRAIIGAAAEAMEKGFSPFPEIMIPLVINVREIRLLADIIDRSVYQVHRDKGISIPYKIGTMMETPRACLGADRLASEVEFMSFGTNDLTQMTYGFSRDDAGRFIPEYLNKKLIENDPFVSLDQRAVGRLMEMAVKESRARKKNIKYGICGEHGGAPQAIRFCHHLGLDYVSCSPFRVPIARVAAAQANVAEEIISK</sequence>
<evidence type="ECO:0000256" key="11">
    <source>
        <dbReference type="ARBA" id="ARBA00022842"/>
    </source>
</evidence>
<evidence type="ECO:0000256" key="7">
    <source>
        <dbReference type="ARBA" id="ARBA00022723"/>
    </source>
</evidence>
<keyword evidence="7 15" id="KW-0479">Metal-binding</keyword>
<feature type="binding site" evidence="14">
    <location>
        <position position="553"/>
    </location>
    <ligand>
        <name>substrate</name>
    </ligand>
</feature>
<dbReference type="InterPro" id="IPR002192">
    <property type="entry name" value="PPDK_AMP/ATP-bd"/>
</dbReference>
<dbReference type="RefSeq" id="WP_142903371.1">
    <property type="nucleotide sequence ID" value="NZ_ML660089.1"/>
</dbReference>
<keyword evidence="6 19" id="KW-0808">Transferase</keyword>
<feature type="domain" description="PEP-utilising enzyme mobile" evidence="16">
    <location>
        <begin position="414"/>
        <end position="495"/>
    </location>
</feature>
<feature type="domain" description="Pyruvate phosphate dikinase AMP/ATP-binding" evidence="17">
    <location>
        <begin position="68"/>
        <end position="285"/>
    </location>
</feature>
<evidence type="ECO:0000256" key="10">
    <source>
        <dbReference type="ARBA" id="ARBA00022840"/>
    </source>
</evidence>
<feature type="binding site" evidence="14">
    <location>
        <position position="758"/>
    </location>
    <ligand>
        <name>substrate</name>
    </ligand>
</feature>
<accession>A0A545U492</accession>
<dbReference type="InterPro" id="IPR018274">
    <property type="entry name" value="PEP_util_AS"/>
</dbReference>
<dbReference type="InterPro" id="IPR036637">
    <property type="entry name" value="Phosphohistidine_dom_sf"/>
</dbReference>
<feature type="domain" description="Pyruvate phosphate dikinase AMP/ATP-binding" evidence="17">
    <location>
        <begin position="296"/>
        <end position="346"/>
    </location>
</feature>
<dbReference type="GO" id="GO:0050242">
    <property type="term" value="F:pyruvate, phosphate dikinase activity"/>
    <property type="evidence" value="ECO:0007669"/>
    <property type="project" value="UniProtKB-EC"/>
</dbReference>
<dbReference type="Pfam" id="PF02896">
    <property type="entry name" value="PEP-utilizers_C"/>
    <property type="match status" value="1"/>
</dbReference>
<feature type="binding site" evidence="14">
    <location>
        <position position="760"/>
    </location>
    <ligand>
        <name>substrate</name>
    </ligand>
</feature>
<feature type="binding site" evidence="15">
    <location>
        <position position="736"/>
    </location>
    <ligand>
        <name>Mg(2+)</name>
        <dbReference type="ChEBI" id="CHEBI:18420"/>
    </ligand>
</feature>
<dbReference type="InterPro" id="IPR010121">
    <property type="entry name" value="Pyruvate_phosphate_dikinase"/>
</dbReference>
<evidence type="ECO:0000256" key="15">
    <source>
        <dbReference type="PIRSR" id="PIRSR000853-3"/>
    </source>
</evidence>
<dbReference type="NCBIfam" id="TIGR01828">
    <property type="entry name" value="pyru_phos_dikin"/>
    <property type="match status" value="1"/>
</dbReference>
<dbReference type="OrthoDB" id="9765468at2"/>
<feature type="domain" description="Pyruvate phosphate dikinase AMP/ATP-binding" evidence="17">
    <location>
        <begin position="17"/>
        <end position="55"/>
    </location>
</feature>
<evidence type="ECO:0000256" key="12">
    <source>
        <dbReference type="ARBA" id="ARBA00032883"/>
    </source>
</evidence>
<dbReference type="EC" id="2.7.9.1" evidence="4"/>
<dbReference type="PROSITE" id="PS00370">
    <property type="entry name" value="PEP_ENZYMES_PHOS_SITE"/>
    <property type="match status" value="1"/>
</dbReference>
<evidence type="ECO:0000256" key="3">
    <source>
        <dbReference type="ARBA" id="ARBA00007837"/>
    </source>
</evidence>
<organism evidence="19 20">
    <name type="scientific">Exilibacterium tricleocarpae</name>
    <dbReference type="NCBI Taxonomy" id="2591008"/>
    <lineage>
        <taxon>Bacteria</taxon>
        <taxon>Pseudomonadati</taxon>
        <taxon>Pseudomonadota</taxon>
        <taxon>Gammaproteobacteria</taxon>
        <taxon>Cellvibrionales</taxon>
        <taxon>Cellvibrionaceae</taxon>
        <taxon>Exilibacterium</taxon>
    </lineage>
</organism>
<keyword evidence="9 19" id="KW-0418">Kinase</keyword>
<comment type="function">
    <text evidence="2">Catalyzes the reversible phosphorylation of pyruvate and phosphate.</text>
</comment>
<dbReference type="Pfam" id="PF00391">
    <property type="entry name" value="PEP-utilizers"/>
    <property type="match status" value="1"/>
</dbReference>
<dbReference type="AlphaFoldDB" id="A0A545U492"/>
<feature type="active site" description="Tele-phosphohistidine intermediate" evidence="13">
    <location>
        <position position="446"/>
    </location>
</feature>
<evidence type="ECO:0000256" key="4">
    <source>
        <dbReference type="ARBA" id="ARBA00011994"/>
    </source>
</evidence>
<dbReference type="SUPFAM" id="SSF56059">
    <property type="entry name" value="Glutathione synthetase ATP-binding domain-like"/>
    <property type="match status" value="1"/>
</dbReference>
<dbReference type="Gene3D" id="1.10.189.10">
    <property type="entry name" value="Pyruvate Phosphate Dikinase, domain 2"/>
    <property type="match status" value="1"/>
</dbReference>
<keyword evidence="10" id="KW-0067">ATP-binding</keyword>
<dbReference type="EMBL" id="VHSG01000006">
    <property type="protein sequence ID" value="TQV84292.1"/>
    <property type="molecule type" value="Genomic_DNA"/>
</dbReference>
<reference evidence="19 20" key="1">
    <citation type="submission" date="2019-06" db="EMBL/GenBank/DDBJ databases">
        <title>Whole genome sequence for Cellvibrionaceae sp. R142.</title>
        <authorList>
            <person name="Wang G."/>
        </authorList>
    </citation>
    <scope>NUCLEOTIDE SEQUENCE [LARGE SCALE GENOMIC DNA]</scope>
    <source>
        <strain evidence="19 20">R142</strain>
    </source>
</reference>
<dbReference type="GO" id="GO:0046872">
    <property type="term" value="F:metal ion binding"/>
    <property type="evidence" value="ECO:0007669"/>
    <property type="project" value="UniProtKB-KW"/>
</dbReference>
<feature type="binding site" evidence="14">
    <location>
        <position position="759"/>
    </location>
    <ligand>
        <name>substrate</name>
    </ligand>
</feature>
<evidence type="ECO:0000313" key="19">
    <source>
        <dbReference type="EMBL" id="TQV84292.1"/>
    </source>
</evidence>
<gene>
    <name evidence="19" type="ORF">FKG94_06450</name>
</gene>
<evidence type="ECO:0000256" key="8">
    <source>
        <dbReference type="ARBA" id="ARBA00022741"/>
    </source>
</evidence>
<dbReference type="InterPro" id="IPR015813">
    <property type="entry name" value="Pyrv/PenolPyrv_kinase-like_dom"/>
</dbReference>
<dbReference type="Gene3D" id="3.30.1490.20">
    <property type="entry name" value="ATP-grasp fold, A domain"/>
    <property type="match status" value="1"/>
</dbReference>
<feature type="binding site" evidence="14">
    <location>
        <position position="736"/>
    </location>
    <ligand>
        <name>substrate</name>
    </ligand>
</feature>
<dbReference type="Proteomes" id="UP000319732">
    <property type="component" value="Unassembled WGS sequence"/>
</dbReference>
<evidence type="ECO:0000256" key="1">
    <source>
        <dbReference type="ARBA" id="ARBA00001946"/>
    </source>
</evidence>
<evidence type="ECO:0000259" key="17">
    <source>
        <dbReference type="Pfam" id="PF01326"/>
    </source>
</evidence>
<comment type="caution">
    <text evidence="19">The sequence shown here is derived from an EMBL/GenBank/DDBJ whole genome shotgun (WGS) entry which is preliminary data.</text>
</comment>
<evidence type="ECO:0000256" key="2">
    <source>
        <dbReference type="ARBA" id="ARBA00003144"/>
    </source>
</evidence>
<comment type="similarity">
    <text evidence="3">Belongs to the PEP-utilizing enzyme family.</text>
</comment>
<evidence type="ECO:0000313" key="20">
    <source>
        <dbReference type="Proteomes" id="UP000319732"/>
    </source>
</evidence>
<protein>
    <recommendedName>
        <fullName evidence="5">Pyruvate, phosphate dikinase</fullName>
        <ecNumber evidence="4">2.7.9.1</ecNumber>
    </recommendedName>
    <alternativeName>
        <fullName evidence="12">Pyruvate, orthophosphate dikinase</fullName>
    </alternativeName>
</protein>
<dbReference type="PANTHER" id="PTHR22931">
    <property type="entry name" value="PHOSPHOENOLPYRUVATE DIKINASE-RELATED"/>
    <property type="match status" value="1"/>
</dbReference>
<keyword evidence="8" id="KW-0547">Nucleotide-binding</keyword>
<dbReference type="GO" id="GO:0005524">
    <property type="term" value="F:ATP binding"/>
    <property type="evidence" value="ECO:0007669"/>
    <property type="project" value="UniProtKB-KW"/>
</dbReference>
<dbReference type="Gene3D" id="3.20.20.60">
    <property type="entry name" value="Phosphoenolpyruvate-binding domains"/>
    <property type="match status" value="1"/>
</dbReference>
<feature type="binding site" evidence="14">
    <location>
        <position position="609"/>
    </location>
    <ligand>
        <name>substrate</name>
    </ligand>
</feature>
<evidence type="ECO:0000259" key="18">
    <source>
        <dbReference type="Pfam" id="PF02896"/>
    </source>
</evidence>
<dbReference type="PIRSF" id="PIRSF000853">
    <property type="entry name" value="PPDK"/>
    <property type="match status" value="1"/>
</dbReference>
<evidence type="ECO:0000256" key="14">
    <source>
        <dbReference type="PIRSR" id="PIRSR000853-2"/>
    </source>
</evidence>
<dbReference type="InterPro" id="IPR040442">
    <property type="entry name" value="Pyrv_kinase-like_dom_sf"/>
</dbReference>
<dbReference type="PROSITE" id="PS00742">
    <property type="entry name" value="PEP_ENZYMES_2"/>
    <property type="match status" value="1"/>
</dbReference>
<keyword evidence="11 15" id="KW-0460">Magnesium</keyword>
<dbReference type="GO" id="GO:0016301">
    <property type="term" value="F:kinase activity"/>
    <property type="evidence" value="ECO:0007669"/>
    <property type="project" value="UniProtKB-KW"/>
</dbReference>
<dbReference type="InterPro" id="IPR000121">
    <property type="entry name" value="PEP_util_C"/>
</dbReference>
<dbReference type="Gene3D" id="3.30.470.20">
    <property type="entry name" value="ATP-grasp fold, B domain"/>
    <property type="match status" value="1"/>
</dbReference>
<evidence type="ECO:0000259" key="16">
    <source>
        <dbReference type="Pfam" id="PF00391"/>
    </source>
</evidence>
<feature type="active site" description="Proton donor" evidence="13">
    <location>
        <position position="822"/>
    </location>
</feature>
<keyword evidence="20" id="KW-1185">Reference proteome</keyword>
<dbReference type="InterPro" id="IPR023151">
    <property type="entry name" value="PEP_util_CS"/>
</dbReference>
<keyword evidence="19" id="KW-0670">Pyruvate</keyword>
<dbReference type="Gene3D" id="3.50.30.10">
    <property type="entry name" value="Phosphohistidine domain"/>
    <property type="match status" value="1"/>
</dbReference>